<sequence length="238" mass="27083">MAPTDSWQNEYRGVEQYGQDIMEKINERNRLRRSGSNYARIESDIRFMLKNFSRDLEGLKQSLLRASSSYHITEREVDRRQNMIDQLITKERQLSSAFQQEPTSKDLGSSSSRDTLLSRGTNDANPFDSPYMLETDDMSVTDMRSQQHQIIEEQDKGLDALSGIIQRQKMIGHAISDEVDTQNEIIVDVADRMDSTHSRIMKETTHVKKVTAKSSTCGMLIVIVLLLIVIVVVAVVPS</sequence>
<dbReference type="InterPro" id="IPR045242">
    <property type="entry name" value="Syntaxin"/>
</dbReference>
<dbReference type="SUPFAM" id="SSF58038">
    <property type="entry name" value="SNARE fusion complex"/>
    <property type="match status" value="1"/>
</dbReference>
<name>A0A6P8J6R0_ACTTE</name>
<evidence type="ECO:0000256" key="1">
    <source>
        <dbReference type="ARBA" id="ARBA00004370"/>
    </source>
</evidence>
<evidence type="ECO:0000313" key="8">
    <source>
        <dbReference type="Proteomes" id="UP000515163"/>
    </source>
</evidence>
<dbReference type="GO" id="GO:0006906">
    <property type="term" value="P:vesicle fusion"/>
    <property type="evidence" value="ECO:0007669"/>
    <property type="project" value="TreeGrafter"/>
</dbReference>
<dbReference type="InterPro" id="IPR041875">
    <property type="entry name" value="Syntaxin-8_SNARE"/>
</dbReference>
<dbReference type="GO" id="GO:0005484">
    <property type="term" value="F:SNAP receptor activity"/>
    <property type="evidence" value="ECO:0007669"/>
    <property type="project" value="TreeGrafter"/>
</dbReference>
<dbReference type="GO" id="GO:0048278">
    <property type="term" value="P:vesicle docking"/>
    <property type="evidence" value="ECO:0007669"/>
    <property type="project" value="TreeGrafter"/>
</dbReference>
<evidence type="ECO:0000313" key="9">
    <source>
        <dbReference type="RefSeq" id="XP_031573573.1"/>
    </source>
</evidence>
<dbReference type="GO" id="GO:0006886">
    <property type="term" value="P:intracellular protein transport"/>
    <property type="evidence" value="ECO:0007669"/>
    <property type="project" value="TreeGrafter"/>
</dbReference>
<comment type="subcellular location">
    <subcellularLocation>
        <location evidence="1">Membrane</location>
    </subcellularLocation>
</comment>
<dbReference type="FunCoup" id="A0A6P8J6R0">
    <property type="interactions" value="1863"/>
</dbReference>
<proteinExistence type="predicted"/>
<dbReference type="InterPro" id="IPR000727">
    <property type="entry name" value="T_SNARE_dom"/>
</dbReference>
<dbReference type="OrthoDB" id="428895at2759"/>
<feature type="compositionally biased region" description="Polar residues" evidence="5">
    <location>
        <begin position="94"/>
        <end position="124"/>
    </location>
</feature>
<keyword evidence="4 6" id="KW-0472">Membrane</keyword>
<dbReference type="Gene3D" id="1.20.5.110">
    <property type="match status" value="1"/>
</dbReference>
<keyword evidence="6" id="KW-0812">Transmembrane</keyword>
<dbReference type="PANTHER" id="PTHR19957">
    <property type="entry name" value="SYNTAXIN"/>
    <property type="match status" value="1"/>
</dbReference>
<dbReference type="InParanoid" id="A0A6P8J6R0"/>
<evidence type="ECO:0000256" key="5">
    <source>
        <dbReference type="SAM" id="MobiDB-lite"/>
    </source>
</evidence>
<dbReference type="PANTHER" id="PTHR19957:SF124">
    <property type="entry name" value="SYNTAXIN-8"/>
    <property type="match status" value="1"/>
</dbReference>
<dbReference type="KEGG" id="aten:116307454"/>
<dbReference type="GO" id="GO:0031201">
    <property type="term" value="C:SNARE complex"/>
    <property type="evidence" value="ECO:0007669"/>
    <property type="project" value="TreeGrafter"/>
</dbReference>
<organism evidence="8 9">
    <name type="scientific">Actinia tenebrosa</name>
    <name type="common">Australian red waratah sea anemone</name>
    <dbReference type="NCBI Taxonomy" id="6105"/>
    <lineage>
        <taxon>Eukaryota</taxon>
        <taxon>Metazoa</taxon>
        <taxon>Cnidaria</taxon>
        <taxon>Anthozoa</taxon>
        <taxon>Hexacorallia</taxon>
        <taxon>Actiniaria</taxon>
        <taxon>Actiniidae</taxon>
        <taxon>Actinia</taxon>
    </lineage>
</organism>
<dbReference type="AlphaFoldDB" id="A0A6P8J6R0"/>
<keyword evidence="6" id="KW-1133">Transmembrane helix</keyword>
<evidence type="ECO:0000256" key="2">
    <source>
        <dbReference type="ARBA" id="ARBA00022448"/>
    </source>
</evidence>
<dbReference type="PROSITE" id="PS50192">
    <property type="entry name" value="T_SNARE"/>
    <property type="match status" value="1"/>
</dbReference>
<dbReference type="GeneID" id="116307454"/>
<evidence type="ECO:0000256" key="3">
    <source>
        <dbReference type="ARBA" id="ARBA00023054"/>
    </source>
</evidence>
<feature type="transmembrane region" description="Helical" evidence="6">
    <location>
        <begin position="217"/>
        <end position="236"/>
    </location>
</feature>
<evidence type="ECO:0000256" key="4">
    <source>
        <dbReference type="ARBA" id="ARBA00023136"/>
    </source>
</evidence>
<keyword evidence="3" id="KW-0175">Coiled coil</keyword>
<reference evidence="9" key="1">
    <citation type="submission" date="2025-08" db="UniProtKB">
        <authorList>
            <consortium name="RefSeq"/>
        </authorList>
    </citation>
    <scope>IDENTIFICATION</scope>
    <source>
        <tissue evidence="9">Tentacle</tissue>
    </source>
</reference>
<dbReference type="CDD" id="cd15852">
    <property type="entry name" value="SNARE_Syntaxin8"/>
    <property type="match status" value="1"/>
</dbReference>
<dbReference type="GO" id="GO:0012505">
    <property type="term" value="C:endomembrane system"/>
    <property type="evidence" value="ECO:0007669"/>
    <property type="project" value="TreeGrafter"/>
</dbReference>
<dbReference type="GO" id="GO:0000149">
    <property type="term" value="F:SNARE binding"/>
    <property type="evidence" value="ECO:0007669"/>
    <property type="project" value="TreeGrafter"/>
</dbReference>
<keyword evidence="8" id="KW-1185">Reference proteome</keyword>
<evidence type="ECO:0000256" key="6">
    <source>
        <dbReference type="SAM" id="Phobius"/>
    </source>
</evidence>
<dbReference type="SMART" id="SM00397">
    <property type="entry name" value="t_SNARE"/>
    <property type="match status" value="1"/>
</dbReference>
<evidence type="ECO:0000259" key="7">
    <source>
        <dbReference type="PROSITE" id="PS50192"/>
    </source>
</evidence>
<accession>A0A6P8J6R0</accession>
<keyword evidence="2" id="KW-0813">Transport</keyword>
<feature type="domain" description="T-SNARE coiled-coil homology" evidence="7">
    <location>
        <begin position="148"/>
        <end position="210"/>
    </location>
</feature>
<protein>
    <submittedName>
        <fullName evidence="9">Syntaxin-8-like isoform X1</fullName>
    </submittedName>
</protein>
<dbReference type="RefSeq" id="XP_031573573.1">
    <property type="nucleotide sequence ID" value="XM_031717713.1"/>
</dbReference>
<dbReference type="Proteomes" id="UP000515163">
    <property type="component" value="Unplaced"/>
</dbReference>
<gene>
    <name evidence="9" type="primary">LOC116307454</name>
</gene>
<feature type="region of interest" description="Disordered" evidence="5">
    <location>
        <begin position="93"/>
        <end position="130"/>
    </location>
</feature>